<dbReference type="PANTHER" id="PTHR15572">
    <property type="entry name" value="GLIOMA TUMOR SUPPRESSOR CANDIDATE REGION GENE 1"/>
    <property type="match status" value="1"/>
</dbReference>
<dbReference type="SUPFAM" id="SSF48452">
    <property type="entry name" value="TPR-like"/>
    <property type="match status" value="1"/>
</dbReference>
<gene>
    <name evidence="2" type="ORF">HK099_004362</name>
</gene>
<organism evidence="2 3">
    <name type="scientific">Clydaea vesicula</name>
    <dbReference type="NCBI Taxonomy" id="447962"/>
    <lineage>
        <taxon>Eukaryota</taxon>
        <taxon>Fungi</taxon>
        <taxon>Fungi incertae sedis</taxon>
        <taxon>Chytridiomycota</taxon>
        <taxon>Chytridiomycota incertae sedis</taxon>
        <taxon>Chytridiomycetes</taxon>
        <taxon>Lobulomycetales</taxon>
        <taxon>Lobulomycetaceae</taxon>
        <taxon>Clydaea</taxon>
    </lineage>
</organism>
<dbReference type="AlphaFoldDB" id="A0AAD5U2H5"/>
<comment type="caution">
    <text evidence="2">The sequence shown here is derived from an EMBL/GenBank/DDBJ whole genome shotgun (WGS) entry which is preliminary data.</text>
</comment>
<dbReference type="GO" id="GO:0016514">
    <property type="term" value="C:SWI/SNF complex"/>
    <property type="evidence" value="ECO:0007669"/>
    <property type="project" value="TreeGrafter"/>
</dbReference>
<dbReference type="InterPro" id="IPR011990">
    <property type="entry name" value="TPR-like_helical_dom_sf"/>
</dbReference>
<evidence type="ECO:0000313" key="2">
    <source>
        <dbReference type="EMBL" id="KAJ3220439.1"/>
    </source>
</evidence>
<dbReference type="Gene3D" id="1.25.40.10">
    <property type="entry name" value="Tetratricopeptide repeat domain"/>
    <property type="match status" value="1"/>
</dbReference>
<reference evidence="2" key="1">
    <citation type="submission" date="2020-05" db="EMBL/GenBank/DDBJ databases">
        <title>Phylogenomic resolution of chytrid fungi.</title>
        <authorList>
            <person name="Stajich J.E."/>
            <person name="Amses K."/>
            <person name="Simmons R."/>
            <person name="Seto K."/>
            <person name="Myers J."/>
            <person name="Bonds A."/>
            <person name="Quandt C.A."/>
            <person name="Barry K."/>
            <person name="Liu P."/>
            <person name="Grigoriev I."/>
            <person name="Longcore J.E."/>
            <person name="James T.Y."/>
        </authorList>
    </citation>
    <scope>NUCLEOTIDE SEQUENCE</scope>
    <source>
        <strain evidence="2">JEL0476</strain>
    </source>
</reference>
<dbReference type="PANTHER" id="PTHR15572:SF0">
    <property type="entry name" value="GLUTAMINE-RICH PROTEIN-RELATED"/>
    <property type="match status" value="1"/>
</dbReference>
<evidence type="ECO:0000313" key="3">
    <source>
        <dbReference type="Proteomes" id="UP001211065"/>
    </source>
</evidence>
<proteinExistence type="predicted"/>
<dbReference type="InterPro" id="IPR052438">
    <property type="entry name" value="Chromatin_remod/trans_coact"/>
</dbReference>
<feature type="compositionally biased region" description="Low complexity" evidence="1">
    <location>
        <begin position="23"/>
        <end position="47"/>
    </location>
</feature>
<evidence type="ECO:0000256" key="1">
    <source>
        <dbReference type="SAM" id="MobiDB-lite"/>
    </source>
</evidence>
<dbReference type="Proteomes" id="UP001211065">
    <property type="component" value="Unassembled WGS sequence"/>
</dbReference>
<keyword evidence="3" id="KW-1185">Reference proteome</keyword>
<dbReference type="EMBL" id="JADGJW010000303">
    <property type="protein sequence ID" value="KAJ3220439.1"/>
    <property type="molecule type" value="Genomic_DNA"/>
</dbReference>
<name>A0AAD5U2H5_9FUNG</name>
<protein>
    <submittedName>
        <fullName evidence="2">Uncharacterized protein</fullName>
    </submittedName>
</protein>
<dbReference type="InterPro" id="IPR019734">
    <property type="entry name" value="TPR_rpt"/>
</dbReference>
<feature type="compositionally biased region" description="Polar residues" evidence="1">
    <location>
        <begin position="48"/>
        <end position="62"/>
    </location>
</feature>
<dbReference type="GO" id="GO:0045893">
    <property type="term" value="P:positive regulation of DNA-templated transcription"/>
    <property type="evidence" value="ECO:0007669"/>
    <property type="project" value="TreeGrafter"/>
</dbReference>
<sequence length="1066" mass="119261">MVSANQSLPPRRLPGNGPISPSYQQQQQQIYYQNQMQQQQYNHPQNQAPSPNQHYNQNHNTPYNPPMQHVAANHNLPPQHPIHLPQRSSVYNQPLQSQHVYSQQQQHSYQQSISFNSNPQISVATKKLAQSNFQHQQFMNQNHIIIQPQQYGQQVVLPPRNVILPPRSNSVQISQRPISPGFVPPPRRFPPQQSGPSGIVPPRAALPPRGVSKTAVATNLPAYSAADNPPMYDALSLGHSSNEMSPTSPTKKLYIPSRTSSVTRVTPDDLMNQGQISFVKNNYDEAIQRWSQTLEGIASENDLFKEGKCLSNIGCALRVQGKHSEALDYFNIAFEKFSRYLVESKSRIGGLKNFIWIEIVLRTLEIDEVKYNFTNITNFYETRALNRSSSTKSAGSTTSSSTANSNGVFVGDPAFGPPIVVAFLNLVSNIGNINFSLGSFEEAIKWHENCLRLVDAVLEEFPLPVGFDPPAAKSNSEKSTTSEVPIKKNLKKLRSNDSLGHDDEALFYQVRASSVLAFFSSQAPSSQSSRKSSLVSAVINHATQYEAVVSANHGDYSKSLELHERSAMKFIDIHDTYSLVKERGNLGCIWIDIGKSMNSVHWLHNLQKHLKLFPDTDRLINSPVIEKTEIFWGPPLIDGLNANLFEDLDINTTVSAGSKQIGKGIDILDNMLEKSKQVGDWMGIMNCCLNMAIGCTLTQQPFLALYYLSRTVHVLNENYELSIGSLSIPAYFEINIFSVLTQTLYLIVRMQATSDIQFFNSENVDSPQNPQTLNNILLALGIDTIDASNLNSDTLSYLITILIDKISVFQSINSPMTINLGIEKKSFNSLQKKKSISLLTLGKLQFLNGVSDKHPLNDTTPLDLKMEFVSKAEASFKQGSTLLQEVLKVGYHTEEELNESFLSSIKRLIEVEGESFVVNSQNNLTLVSSTVASFFELSLDLILISLNKRTSKFEPLQLLQFFQNNSRYVLAEDLTARTLNIYFEFLFKLYEHNLGLCSSCINEILNFGKNIEKVEVGGEEEFEEEEEVKVNEELVPVSANGVGLQYKDDPFGKGVICFPCAHFEKL</sequence>
<feature type="region of interest" description="Disordered" evidence="1">
    <location>
        <begin position="1"/>
        <end position="86"/>
    </location>
</feature>
<accession>A0AAD5U2H5</accession>
<dbReference type="SMART" id="SM00028">
    <property type="entry name" value="TPR"/>
    <property type="match status" value="3"/>
</dbReference>